<dbReference type="GeneID" id="17259756"/>
<keyword evidence="2" id="KW-1185">Reference proteome</keyword>
<reference evidence="2" key="1">
    <citation type="journal article" date="2013" name="Nature">
        <title>Pan genome of the phytoplankton Emiliania underpins its global distribution.</title>
        <authorList>
            <person name="Read B.A."/>
            <person name="Kegel J."/>
            <person name="Klute M.J."/>
            <person name="Kuo A."/>
            <person name="Lefebvre S.C."/>
            <person name="Maumus F."/>
            <person name="Mayer C."/>
            <person name="Miller J."/>
            <person name="Monier A."/>
            <person name="Salamov A."/>
            <person name="Young J."/>
            <person name="Aguilar M."/>
            <person name="Claverie J.M."/>
            <person name="Frickenhaus S."/>
            <person name="Gonzalez K."/>
            <person name="Herman E.K."/>
            <person name="Lin Y.C."/>
            <person name="Napier J."/>
            <person name="Ogata H."/>
            <person name="Sarno A.F."/>
            <person name="Shmutz J."/>
            <person name="Schroeder D."/>
            <person name="de Vargas C."/>
            <person name="Verret F."/>
            <person name="von Dassow P."/>
            <person name="Valentin K."/>
            <person name="Van de Peer Y."/>
            <person name="Wheeler G."/>
            <person name="Dacks J.B."/>
            <person name="Delwiche C.F."/>
            <person name="Dyhrman S.T."/>
            <person name="Glockner G."/>
            <person name="John U."/>
            <person name="Richards T."/>
            <person name="Worden A.Z."/>
            <person name="Zhang X."/>
            <person name="Grigoriev I.V."/>
            <person name="Allen A.E."/>
            <person name="Bidle K."/>
            <person name="Borodovsky M."/>
            <person name="Bowler C."/>
            <person name="Brownlee C."/>
            <person name="Cock J.M."/>
            <person name="Elias M."/>
            <person name="Gladyshev V.N."/>
            <person name="Groth M."/>
            <person name="Guda C."/>
            <person name="Hadaegh A."/>
            <person name="Iglesias-Rodriguez M.D."/>
            <person name="Jenkins J."/>
            <person name="Jones B.M."/>
            <person name="Lawson T."/>
            <person name="Leese F."/>
            <person name="Lindquist E."/>
            <person name="Lobanov A."/>
            <person name="Lomsadze A."/>
            <person name="Malik S.B."/>
            <person name="Marsh M.E."/>
            <person name="Mackinder L."/>
            <person name="Mock T."/>
            <person name="Mueller-Roeber B."/>
            <person name="Pagarete A."/>
            <person name="Parker M."/>
            <person name="Probert I."/>
            <person name="Quesneville H."/>
            <person name="Raines C."/>
            <person name="Rensing S.A."/>
            <person name="Riano-Pachon D.M."/>
            <person name="Richier S."/>
            <person name="Rokitta S."/>
            <person name="Shiraiwa Y."/>
            <person name="Soanes D.M."/>
            <person name="van der Giezen M."/>
            <person name="Wahlund T.M."/>
            <person name="Williams B."/>
            <person name="Wilson W."/>
            <person name="Wolfe G."/>
            <person name="Wurch L.L."/>
        </authorList>
    </citation>
    <scope>NUCLEOTIDE SEQUENCE</scope>
</reference>
<name>A0A0D3IQP4_EMIH1</name>
<dbReference type="EnsemblProtists" id="EOD13579">
    <property type="protein sequence ID" value="EOD13579"/>
    <property type="gene ID" value="EMIHUDRAFT_212707"/>
</dbReference>
<sequence length="252" mass="26903">MALKVGDLFVKPGQEMELEPNEEGCLVFETTRMLKVKTEEKVLQAKAAKEAAKDLPPQYTFDAWQTPLLCACPPQCAFGPDPCCLLHVKGLACSCCPPYCKCCCIQCPPECCSNCPSCSCPTCTCCPPSCTWCDITCPPKCDCIPCPTCTCCPPSCTCCDITCPPKCCTTCDCCPSCCGVKTVGIACILCHCTTTMYPKCCPACLCCTVEVIDAARNKNIYRGKAAEGVSSVEVKMDLSGQAGGPEGEEMQR</sequence>
<accession>A0A0D3IQP4</accession>
<dbReference type="PaxDb" id="2903-EOD13579"/>
<dbReference type="RefSeq" id="XP_005766008.1">
    <property type="nucleotide sequence ID" value="XM_005765951.1"/>
</dbReference>
<dbReference type="Proteomes" id="UP000013827">
    <property type="component" value="Unassembled WGS sequence"/>
</dbReference>
<dbReference type="OMA" id="LACCNAR"/>
<evidence type="ECO:0000313" key="1">
    <source>
        <dbReference type="EnsemblProtists" id="EOD13579"/>
    </source>
</evidence>
<evidence type="ECO:0000313" key="2">
    <source>
        <dbReference type="Proteomes" id="UP000013827"/>
    </source>
</evidence>
<organism evidence="1 2">
    <name type="scientific">Emiliania huxleyi (strain CCMP1516)</name>
    <dbReference type="NCBI Taxonomy" id="280463"/>
    <lineage>
        <taxon>Eukaryota</taxon>
        <taxon>Haptista</taxon>
        <taxon>Haptophyta</taxon>
        <taxon>Prymnesiophyceae</taxon>
        <taxon>Isochrysidales</taxon>
        <taxon>Noelaerhabdaceae</taxon>
        <taxon>Emiliania</taxon>
    </lineage>
</organism>
<dbReference type="KEGG" id="ehx:EMIHUDRAFT_212707"/>
<protein>
    <submittedName>
        <fullName evidence="1">Uncharacterized protein</fullName>
    </submittedName>
</protein>
<dbReference type="AlphaFoldDB" id="A0A0D3IQP4"/>
<dbReference type="HOGENOM" id="CLU_1104457_0_0_1"/>
<reference evidence="1" key="2">
    <citation type="submission" date="2024-10" db="UniProtKB">
        <authorList>
            <consortium name="EnsemblProtists"/>
        </authorList>
    </citation>
    <scope>IDENTIFICATION</scope>
</reference>
<proteinExistence type="predicted"/>